<organism evidence="1 2">
    <name type="scientific">Paragonimus skrjabini miyazakii</name>
    <dbReference type="NCBI Taxonomy" id="59628"/>
    <lineage>
        <taxon>Eukaryota</taxon>
        <taxon>Metazoa</taxon>
        <taxon>Spiralia</taxon>
        <taxon>Lophotrochozoa</taxon>
        <taxon>Platyhelminthes</taxon>
        <taxon>Trematoda</taxon>
        <taxon>Digenea</taxon>
        <taxon>Plagiorchiida</taxon>
        <taxon>Troglotremata</taxon>
        <taxon>Troglotrematidae</taxon>
        <taxon>Paragonimus</taxon>
    </lineage>
</organism>
<dbReference type="Proteomes" id="UP000822476">
    <property type="component" value="Unassembled WGS sequence"/>
</dbReference>
<reference evidence="1" key="1">
    <citation type="submission" date="2019-07" db="EMBL/GenBank/DDBJ databases">
        <title>Annotation for the trematode Paragonimus miyazaki's.</title>
        <authorList>
            <person name="Choi Y.-J."/>
        </authorList>
    </citation>
    <scope>NUCLEOTIDE SEQUENCE</scope>
    <source>
        <strain evidence="1">Japan</strain>
    </source>
</reference>
<keyword evidence="2" id="KW-1185">Reference proteome</keyword>
<dbReference type="AlphaFoldDB" id="A0A8S9YFJ1"/>
<evidence type="ECO:0000313" key="1">
    <source>
        <dbReference type="EMBL" id="KAF7233878.1"/>
    </source>
</evidence>
<gene>
    <name evidence="1" type="ORF">EG68_12583</name>
</gene>
<protein>
    <submittedName>
        <fullName evidence="1">Uncharacterized protein</fullName>
    </submittedName>
</protein>
<evidence type="ECO:0000313" key="2">
    <source>
        <dbReference type="Proteomes" id="UP000822476"/>
    </source>
</evidence>
<dbReference type="EMBL" id="JTDE01016437">
    <property type="protein sequence ID" value="KAF7233878.1"/>
    <property type="molecule type" value="Genomic_DNA"/>
</dbReference>
<accession>A0A8S9YFJ1</accession>
<comment type="caution">
    <text evidence="1">The sequence shown here is derived from an EMBL/GenBank/DDBJ whole genome shotgun (WGS) entry which is preliminary data.</text>
</comment>
<proteinExistence type="predicted"/>
<sequence length="66" mass="7478">MCSLAIRCMSLKSSSQVNEKFIVAGETSSNSVFLEVISQFISHYRKATEGFSHMAREHDYARKAFN</sequence>
<name>A0A8S9YFJ1_9TREM</name>